<evidence type="ECO:0000256" key="3">
    <source>
        <dbReference type="ARBA" id="ARBA00022692"/>
    </source>
</evidence>
<protein>
    <recommendedName>
        <fullName evidence="12">RING-type domain-containing protein</fullName>
    </recommendedName>
</protein>
<evidence type="ECO:0000256" key="6">
    <source>
        <dbReference type="ARBA" id="ARBA00022833"/>
    </source>
</evidence>
<dbReference type="AlphaFoldDB" id="A0ABD3WLW3"/>
<dbReference type="Proteomes" id="UP001634394">
    <property type="component" value="Unassembled WGS sequence"/>
</dbReference>
<dbReference type="InterPro" id="IPR013083">
    <property type="entry name" value="Znf_RING/FYVE/PHD"/>
</dbReference>
<dbReference type="CDD" id="cd16487">
    <property type="entry name" value="mRING-H2-C3DHC3_ZFPL1"/>
    <property type="match status" value="1"/>
</dbReference>
<evidence type="ECO:0000256" key="10">
    <source>
        <dbReference type="SAM" id="MobiDB-lite"/>
    </source>
</evidence>
<keyword evidence="7 11" id="KW-1133">Transmembrane helix</keyword>
<dbReference type="InterPro" id="IPR039043">
    <property type="entry name" value="ZFPL1"/>
</dbReference>
<sequence>MGLCKCPKKKVTNIFCFEHRVNVCEHCLVANHPRCIVRSYLQWLQDSDYNPNCTLCGHLLAEGGECVRLICHDVFHWTCLNKHAQTLPQNTAPAGYTCPLCSAAIFPPNNMVSPVVEGLKDMLSKVNWARAGLGMPLIEESELLQQNGEEEKESLPSYNNNNATSQIFQQSDVIPLYTEARPSSPSLTNLSTLGMSPFPNASHPIAQVSPYTSTPVKSSQNSHSIINVDTGTTSRALDKAQPSGPDPRKLFDSTKEDLQNLSRDHDEDKYKRRSAFDWLSKWLRSREPKKGYRKDHTTVRKRFFLLLGFGILAFITVIVIFSALGRRATEDDPFLDPRFNPNIRSQDTQ</sequence>
<organism evidence="13 14">
    <name type="scientific">Sinanodonta woodiana</name>
    <name type="common">Chinese pond mussel</name>
    <name type="synonym">Anodonta woodiana</name>
    <dbReference type="NCBI Taxonomy" id="1069815"/>
    <lineage>
        <taxon>Eukaryota</taxon>
        <taxon>Metazoa</taxon>
        <taxon>Spiralia</taxon>
        <taxon>Lophotrochozoa</taxon>
        <taxon>Mollusca</taxon>
        <taxon>Bivalvia</taxon>
        <taxon>Autobranchia</taxon>
        <taxon>Heteroconchia</taxon>
        <taxon>Palaeoheterodonta</taxon>
        <taxon>Unionida</taxon>
        <taxon>Unionoidea</taxon>
        <taxon>Unionidae</taxon>
        <taxon>Unioninae</taxon>
        <taxon>Sinanodonta</taxon>
    </lineage>
</organism>
<dbReference type="Pfam" id="PF25993">
    <property type="entry name" value="zf-B_box_ZFPL1"/>
    <property type="match status" value="1"/>
</dbReference>
<evidence type="ECO:0000256" key="1">
    <source>
        <dbReference type="ARBA" id="ARBA00004167"/>
    </source>
</evidence>
<dbReference type="PROSITE" id="PS50089">
    <property type="entry name" value="ZF_RING_2"/>
    <property type="match status" value="1"/>
</dbReference>
<comment type="caution">
    <text evidence="13">The sequence shown here is derived from an EMBL/GenBank/DDBJ whole genome shotgun (WGS) entry which is preliminary data.</text>
</comment>
<dbReference type="Gene3D" id="3.30.40.10">
    <property type="entry name" value="Zinc/RING finger domain, C3HC4 (zinc finger)"/>
    <property type="match status" value="1"/>
</dbReference>
<evidence type="ECO:0000256" key="5">
    <source>
        <dbReference type="ARBA" id="ARBA00022771"/>
    </source>
</evidence>
<evidence type="ECO:0000256" key="11">
    <source>
        <dbReference type="SAM" id="Phobius"/>
    </source>
</evidence>
<name>A0ABD3WLW3_SINWO</name>
<dbReference type="InterPro" id="IPR058731">
    <property type="entry name" value="Znf-B_box_ZFPL1-like"/>
</dbReference>
<feature type="region of interest" description="Disordered" evidence="10">
    <location>
        <begin position="210"/>
        <end position="266"/>
    </location>
</feature>
<keyword evidence="5 9" id="KW-0863">Zinc-finger</keyword>
<accession>A0ABD3WLW3</accession>
<dbReference type="Pfam" id="PF25998">
    <property type="entry name" value="U-box_ZFPL1"/>
    <property type="match status" value="1"/>
</dbReference>
<evidence type="ECO:0000256" key="7">
    <source>
        <dbReference type="ARBA" id="ARBA00022989"/>
    </source>
</evidence>
<feature type="domain" description="RING-type" evidence="12">
    <location>
        <begin position="53"/>
        <end position="102"/>
    </location>
</feature>
<comment type="similarity">
    <text evidence="2">Belongs to the ZFPL1 family.</text>
</comment>
<dbReference type="GO" id="GO:0016020">
    <property type="term" value="C:membrane"/>
    <property type="evidence" value="ECO:0007669"/>
    <property type="project" value="UniProtKB-SubCell"/>
</dbReference>
<evidence type="ECO:0000313" key="14">
    <source>
        <dbReference type="Proteomes" id="UP001634394"/>
    </source>
</evidence>
<reference evidence="13 14" key="1">
    <citation type="submission" date="2024-11" db="EMBL/GenBank/DDBJ databases">
        <title>Chromosome-level genome assembly of the freshwater bivalve Anodonta woodiana.</title>
        <authorList>
            <person name="Chen X."/>
        </authorList>
    </citation>
    <scope>NUCLEOTIDE SEQUENCE [LARGE SCALE GENOMIC DNA]</scope>
    <source>
        <strain evidence="13">MN2024</strain>
        <tissue evidence="13">Gills</tissue>
    </source>
</reference>
<keyword evidence="14" id="KW-1185">Reference proteome</keyword>
<evidence type="ECO:0000259" key="12">
    <source>
        <dbReference type="PROSITE" id="PS50089"/>
    </source>
</evidence>
<feature type="compositionally biased region" description="Polar residues" evidence="10">
    <location>
        <begin position="210"/>
        <end position="235"/>
    </location>
</feature>
<keyword evidence="6" id="KW-0862">Zinc</keyword>
<feature type="transmembrane region" description="Helical" evidence="11">
    <location>
        <begin position="303"/>
        <end position="324"/>
    </location>
</feature>
<keyword evidence="8 11" id="KW-0472">Membrane</keyword>
<dbReference type="PANTHER" id="PTHR12981">
    <property type="entry name" value="ZINC FINGER PROTEIN-LIKE 1"/>
    <property type="match status" value="1"/>
</dbReference>
<keyword evidence="3 11" id="KW-0812">Transmembrane</keyword>
<proteinExistence type="inferred from homology"/>
<dbReference type="SUPFAM" id="SSF57850">
    <property type="entry name" value="RING/U-box"/>
    <property type="match status" value="1"/>
</dbReference>
<comment type="subcellular location">
    <subcellularLocation>
        <location evidence="1">Membrane</location>
        <topology evidence="1">Single-pass membrane protein</topology>
    </subcellularLocation>
</comment>
<gene>
    <name evidence="13" type="ORF">ACJMK2_037917</name>
</gene>
<dbReference type="InterPro" id="IPR001841">
    <property type="entry name" value="Znf_RING"/>
</dbReference>
<evidence type="ECO:0000256" key="2">
    <source>
        <dbReference type="ARBA" id="ARBA00005561"/>
    </source>
</evidence>
<feature type="compositionally biased region" description="Basic and acidic residues" evidence="10">
    <location>
        <begin position="246"/>
        <end position="266"/>
    </location>
</feature>
<dbReference type="GO" id="GO:0008270">
    <property type="term" value="F:zinc ion binding"/>
    <property type="evidence" value="ECO:0007669"/>
    <property type="project" value="UniProtKB-KW"/>
</dbReference>
<evidence type="ECO:0000313" key="13">
    <source>
        <dbReference type="EMBL" id="KAL3874971.1"/>
    </source>
</evidence>
<dbReference type="InterPro" id="IPR058730">
    <property type="entry name" value="U-box_ZFPL1-like"/>
</dbReference>
<dbReference type="EMBL" id="JBJQND010000006">
    <property type="protein sequence ID" value="KAL3874971.1"/>
    <property type="molecule type" value="Genomic_DNA"/>
</dbReference>
<evidence type="ECO:0000256" key="8">
    <source>
        <dbReference type="ARBA" id="ARBA00023136"/>
    </source>
</evidence>
<dbReference type="PANTHER" id="PTHR12981:SF0">
    <property type="entry name" value="ZINC FINGER PROTEIN-LIKE 1"/>
    <property type="match status" value="1"/>
</dbReference>
<evidence type="ECO:0000256" key="9">
    <source>
        <dbReference type="PROSITE-ProRule" id="PRU00175"/>
    </source>
</evidence>
<keyword evidence="4" id="KW-0479">Metal-binding</keyword>
<evidence type="ECO:0000256" key="4">
    <source>
        <dbReference type="ARBA" id="ARBA00022723"/>
    </source>
</evidence>